<dbReference type="InterPro" id="IPR013968">
    <property type="entry name" value="PKS_KR"/>
</dbReference>
<dbReference type="PANTHER" id="PTHR43775">
    <property type="entry name" value="FATTY ACID SYNTHASE"/>
    <property type="match status" value="1"/>
</dbReference>
<dbReference type="CDD" id="cd08953">
    <property type="entry name" value="KR_2_SDR_x"/>
    <property type="match status" value="1"/>
</dbReference>
<evidence type="ECO:0000256" key="3">
    <source>
        <dbReference type="SAM" id="MobiDB-lite"/>
    </source>
</evidence>
<feature type="region of interest" description="C-terminal hotdog fold" evidence="2">
    <location>
        <begin position="742"/>
        <end position="888"/>
    </location>
</feature>
<dbReference type="Pfam" id="PF21089">
    <property type="entry name" value="PKS_DH_N"/>
    <property type="match status" value="1"/>
</dbReference>
<dbReference type="PROSITE" id="PS52019">
    <property type="entry name" value="PKS_MFAS_DH"/>
    <property type="match status" value="1"/>
</dbReference>
<feature type="region of interest" description="Disordered" evidence="3">
    <location>
        <begin position="36"/>
        <end position="66"/>
    </location>
</feature>
<feature type="active site" description="Proton donor; for dehydratase activity" evidence="2">
    <location>
        <position position="803"/>
    </location>
</feature>
<evidence type="ECO:0000256" key="2">
    <source>
        <dbReference type="PROSITE-ProRule" id="PRU01363"/>
    </source>
</evidence>
<dbReference type="InterPro" id="IPR042104">
    <property type="entry name" value="PKS_dehydratase_sf"/>
</dbReference>
<dbReference type="SUPFAM" id="SSF51735">
    <property type="entry name" value="NAD(P)-binding Rossmann-fold domains"/>
    <property type="match status" value="1"/>
</dbReference>
<proteinExistence type="predicted"/>
<dbReference type="Gene3D" id="3.10.129.110">
    <property type="entry name" value="Polyketide synthase dehydratase"/>
    <property type="match status" value="1"/>
</dbReference>
<feature type="compositionally biased region" description="Low complexity" evidence="3">
    <location>
        <begin position="36"/>
        <end position="55"/>
    </location>
</feature>
<protein>
    <submittedName>
        <fullName evidence="5">SDR family NAD(P)-dependent oxidoreductase</fullName>
    </submittedName>
</protein>
<name>A0ABT0JZ49_9ACTN</name>
<dbReference type="SMART" id="SM00822">
    <property type="entry name" value="PKS_KR"/>
    <property type="match status" value="1"/>
</dbReference>
<sequence>GALRERFPQAPTVGPEQLAELRTLDQITEFVTAAAPPAVGATTTTGQAGAEAGGVDPKAGKPGPAPRRVVRLVTLPAVDRLESPYAEAPVAVLTHWAGPDAAPLAADLRTRGWTVRELDLDLDTTVHGDTSPDDATERARAVERALTGAFEGRVDLSLTVLTPGDGWEPTVARLADTIQIARHAHAPLTATAADGTRAAFVTLTRLDGGLGHHGTAGPVSSLLGGVGGVVKTLDAEAPTVFCRALDASPRLSVDTLAALLDTELHDAARDTPEVGLTGDPVTRWTIVPGLFDPRANIRPEPSGSTEPSGVMGAGAGLTVGADDVIVVSGGARGVTALCVRALAARVPARFVLLGRSPLADEPGWAAGVTDAALKPAVIAQLRAEGTRPTPRDVERIYQGLLAGREIRATLAAVTASGARAEYVAVDVTDPAAVRTALAEVRGQVTGIVHGAGVLADARLVDKTPADVARVFAPKLTGLRALLAGLEDAPLRHLVLFTSVAGLFGNPGQADYAAANEALCRIAAAHRHAHPDTHVVAIDWGAWDGGMVTPGLRDLFAARGVELLAPDAGASAFVETFRADRAGEVCVLVGPDRALAETAAEGGTTLRARRTLAGIDTHPVIAAHRVGAHLVLPATFGLGWMINVAERAHPGRRVVEVHGFTVHKGIVFDGSAPDTAQVILEPAGSDPGGRLLLRAAVRGDRPGHLPVPHYAATLLLAGPNDSTTSPDGGDAGGGGWPGYALGTGPLDGLAIYTEGTQFHGPRLQGMRRVLARGADRLVLECTLADDRDLRAAYGGALHSPVLVDVLLQGPPVLGHALLGQACLPLAIGRAEYLRPLPDAEPFVLVLDQARVDDGGGTATVTATAHAPDGTVLVRLRDVTVAATPGMAAKFSEAVRSWHDTSTENEDDRR</sequence>
<feature type="non-terminal residue" evidence="5">
    <location>
        <position position="1"/>
    </location>
</feature>
<dbReference type="InterPro" id="IPR049900">
    <property type="entry name" value="PKS_mFAS_DH"/>
</dbReference>
<feature type="region of interest" description="N-terminal hotdog fold" evidence="2">
    <location>
        <begin position="591"/>
        <end position="720"/>
    </location>
</feature>
<evidence type="ECO:0000313" key="5">
    <source>
        <dbReference type="EMBL" id="MCK9876818.1"/>
    </source>
</evidence>
<dbReference type="InterPro" id="IPR049552">
    <property type="entry name" value="PKS_DH_N"/>
</dbReference>
<feature type="domain" description="PKS/mFAS DH" evidence="4">
    <location>
        <begin position="591"/>
        <end position="888"/>
    </location>
</feature>
<dbReference type="EMBL" id="JALKFT010000012">
    <property type="protein sequence ID" value="MCK9876818.1"/>
    <property type="molecule type" value="Genomic_DNA"/>
</dbReference>
<dbReference type="RefSeq" id="WP_248825122.1">
    <property type="nucleotide sequence ID" value="NZ_JALKFT010000012.1"/>
</dbReference>
<dbReference type="Proteomes" id="UP001201873">
    <property type="component" value="Unassembled WGS sequence"/>
</dbReference>
<dbReference type="InterPro" id="IPR057326">
    <property type="entry name" value="KR_dom"/>
</dbReference>
<evidence type="ECO:0000313" key="6">
    <source>
        <dbReference type="Proteomes" id="UP001201873"/>
    </source>
</evidence>
<dbReference type="InterPro" id="IPR050091">
    <property type="entry name" value="PKS_NRPS_Biosynth_Enz"/>
</dbReference>
<accession>A0ABT0JZ49</accession>
<evidence type="ECO:0000256" key="1">
    <source>
        <dbReference type="ARBA" id="ARBA00022679"/>
    </source>
</evidence>
<dbReference type="Gene3D" id="3.40.50.720">
    <property type="entry name" value="NAD(P)-binding Rossmann-like Domain"/>
    <property type="match status" value="1"/>
</dbReference>
<reference evidence="5 6" key="1">
    <citation type="submission" date="2022-04" db="EMBL/GenBank/DDBJ databases">
        <title>Genome diversity in the genus Frankia.</title>
        <authorList>
            <person name="Carlos-Shanley C."/>
            <person name="Hahn D."/>
        </authorList>
    </citation>
    <scope>NUCLEOTIDE SEQUENCE [LARGE SCALE GENOMIC DNA]</scope>
    <source>
        <strain evidence="5 6">Ag45/Mut15</strain>
    </source>
</reference>
<keyword evidence="1" id="KW-0808">Transferase</keyword>
<dbReference type="Pfam" id="PF08659">
    <property type="entry name" value="KR"/>
    <property type="match status" value="1"/>
</dbReference>
<evidence type="ECO:0000259" key="4">
    <source>
        <dbReference type="PROSITE" id="PS52019"/>
    </source>
</evidence>
<dbReference type="InterPro" id="IPR036291">
    <property type="entry name" value="NAD(P)-bd_dom_sf"/>
</dbReference>
<gene>
    <name evidence="5" type="ORF">MXD59_13685</name>
</gene>
<feature type="active site" description="Proton acceptor; for dehydratase activity" evidence="2">
    <location>
        <position position="623"/>
    </location>
</feature>
<dbReference type="PANTHER" id="PTHR43775:SF51">
    <property type="entry name" value="INACTIVE PHENOLPHTHIOCEROL SYNTHESIS POLYKETIDE SYNTHASE TYPE I PKS1-RELATED"/>
    <property type="match status" value="1"/>
</dbReference>
<organism evidence="5 6">
    <name type="scientific">Frankia umida</name>
    <dbReference type="NCBI Taxonomy" id="573489"/>
    <lineage>
        <taxon>Bacteria</taxon>
        <taxon>Bacillati</taxon>
        <taxon>Actinomycetota</taxon>
        <taxon>Actinomycetes</taxon>
        <taxon>Frankiales</taxon>
        <taxon>Frankiaceae</taxon>
        <taxon>Frankia</taxon>
    </lineage>
</organism>
<keyword evidence="6" id="KW-1185">Reference proteome</keyword>
<comment type="caution">
    <text evidence="5">The sequence shown here is derived from an EMBL/GenBank/DDBJ whole genome shotgun (WGS) entry which is preliminary data.</text>
</comment>